<dbReference type="STRING" id="15368.A0A0Q3NM47"/>
<feature type="transmembrane region" description="Helical" evidence="2">
    <location>
        <begin position="229"/>
        <end position="255"/>
    </location>
</feature>
<feature type="transmembrane region" description="Helical" evidence="2">
    <location>
        <begin position="976"/>
        <end position="994"/>
    </location>
</feature>
<keyword evidence="2" id="KW-1133">Transmembrane helix</keyword>
<feature type="region of interest" description="Disordered" evidence="1">
    <location>
        <begin position="357"/>
        <end position="377"/>
    </location>
</feature>
<dbReference type="EnsemblPlants" id="KQK18558">
    <property type="protein sequence ID" value="KQK18558"/>
    <property type="gene ID" value="BRADI_1g43341v3"/>
</dbReference>
<dbReference type="FunCoup" id="A0A0Q3NM47">
    <property type="interactions" value="357"/>
</dbReference>
<reference evidence="4" key="2">
    <citation type="submission" date="2017-06" db="EMBL/GenBank/DDBJ databases">
        <title>WGS assembly of Brachypodium distachyon.</title>
        <authorList>
            <consortium name="The International Brachypodium Initiative"/>
            <person name="Lucas S."/>
            <person name="Harmon-Smith M."/>
            <person name="Lail K."/>
            <person name="Tice H."/>
            <person name="Grimwood J."/>
            <person name="Bruce D."/>
            <person name="Barry K."/>
            <person name="Shu S."/>
            <person name="Lindquist E."/>
            <person name="Wang M."/>
            <person name="Pitluck S."/>
            <person name="Vogel J.P."/>
            <person name="Garvin D.F."/>
            <person name="Mockler T.C."/>
            <person name="Schmutz J."/>
            <person name="Rokhsar D."/>
            <person name="Bevan M.W."/>
        </authorList>
    </citation>
    <scope>NUCLEOTIDE SEQUENCE</scope>
    <source>
        <strain evidence="4">Bd21</strain>
    </source>
</reference>
<feature type="transmembrane region" description="Helical" evidence="2">
    <location>
        <begin position="725"/>
        <end position="742"/>
    </location>
</feature>
<feature type="transmembrane region" description="Helical" evidence="2">
    <location>
        <begin position="896"/>
        <end position="913"/>
    </location>
</feature>
<feature type="domain" description="PGG" evidence="3">
    <location>
        <begin position="889"/>
        <end position="997"/>
    </location>
</feature>
<feature type="transmembrane region" description="Helical" evidence="2">
    <location>
        <begin position="597"/>
        <end position="618"/>
    </location>
</feature>
<dbReference type="PANTHER" id="PTHR24177">
    <property type="entry name" value="CASKIN"/>
    <property type="match status" value="1"/>
</dbReference>
<evidence type="ECO:0000313" key="6">
    <source>
        <dbReference type="Proteomes" id="UP000008810"/>
    </source>
</evidence>
<dbReference type="OrthoDB" id="636317at2759"/>
<evidence type="ECO:0000313" key="4">
    <source>
        <dbReference type="EMBL" id="KQK18558.2"/>
    </source>
</evidence>
<feature type="transmembrane region" description="Helical" evidence="2">
    <location>
        <begin position="834"/>
        <end position="854"/>
    </location>
</feature>
<dbReference type="InParanoid" id="A0A0Q3NM47"/>
<accession>A0A0Q3NM47</accession>
<reference evidence="5" key="3">
    <citation type="submission" date="2018-08" db="UniProtKB">
        <authorList>
            <consortium name="EnsemblPlants"/>
        </authorList>
    </citation>
    <scope>IDENTIFICATION</scope>
    <source>
        <strain evidence="5">cv. Bd21</strain>
    </source>
</reference>
<feature type="transmembrane region" description="Helical" evidence="2">
    <location>
        <begin position="560"/>
        <end position="577"/>
    </location>
</feature>
<feature type="domain" description="PGG" evidence="3">
    <location>
        <begin position="6"/>
        <end position="66"/>
    </location>
</feature>
<keyword evidence="2" id="KW-0472">Membrane</keyword>
<gene>
    <name evidence="4" type="ORF">BRADI_1g43341v3</name>
</gene>
<feature type="domain" description="PGG" evidence="3">
    <location>
        <begin position="128"/>
        <end position="249"/>
    </location>
</feature>
<feature type="domain" description="PGG" evidence="3">
    <location>
        <begin position="553"/>
        <end position="652"/>
    </location>
</feature>
<dbReference type="ExpressionAtlas" id="A0A0Q3NM47">
    <property type="expression patterns" value="baseline"/>
</dbReference>
<dbReference type="Pfam" id="PF13962">
    <property type="entry name" value="PGG"/>
    <property type="match status" value="5"/>
</dbReference>
<sequence>MHVVYSSRYEVFFYCNATAFAASLVLIILLLSKSVTRQKIWLHSMQLTMIMDLFSLLGAYAAGSCRAPKSSIYIWVLVFAVFVYVGIHILVSIRVIPEILTKKLQRMLDGVLTKWGACVRKESGHLEKDIEEARKFILMLVTFSATITYQAGLNPPGGFWAENEHGANKLHLALPTHEHQPATSVLRSNYPRRYKTFVSFNSTSFVASLVIIILLLSPRFSGHGIRTKAVIVCVVADLLCLVGAYAAGCSGIFVYRPVANWLDKVKSSSLQCMHKLGRALSLNFGSNKPSNPEWENSHASSHQSSVCLTVAPAEDNTLTSEPKDLPADSQQVLNVKEGEFHEEPADNQQVLNIEDGESHEDKQHPPGYKQQSANPKNVMSNQEYQSTDYQLVTIMKEDVSSSQHPSGNSQQSEDILSNQDYGCKDSQLVANTEAAKCDMSIENNHQTPNTKCGMSIENNHQVASMREESLTDEHKMTILPVEENILVSPSNGDTSNDIVDKGLSAPMEASGDDMYSTEELILVEDDKCQTEVGGTEIYQEVPNSNAGNTETEKHLKKTRTCLLLLAILAVSLAYQSGLNPPAADRILEDNYHPRFIAFFYLNAFAFVASIVMIIMLLNKMMSKKATKRRALPTTMIVVLLSLTGAFAIGKCRETKKTIFISLLVCIVPSYVLIHVLTAIHIIPKEWRSQVAEKLKQLPLSHIWSTGQDTTGDVTSVKELERRHNLLLILGILAVTVTYQAGMNPPGGVWSDNEHITGMPGNPILQDTRPKRYDVFYYSNSVSFVASVVVTILLVNKESCEHGIKSYALRVCLVVGLLGLLIAYVAGSYRNFKQSIYLTIIVVAVLVSLVIQVLLSSMHDTLGRPLAWLVGILQSLLPQRPKASDCNEKIVRKRHKYLMLLAILAASITYQAGLNPPGGFWSDDKGHAAGNPVLGDINHQRYKIFFCFNSFAFMASIVVIMLLLSKSVRKKDVPLEVLHLIMILDLLAIMTSFAAGSCGKFRTSMYVYALVACVVIYLMIVVVLSSGIAKYLKPRETGGLSSPRRPERASRTSPPVAEEQV</sequence>
<feature type="transmembrane region" description="Helical" evidence="2">
    <location>
        <begin position="630"/>
        <end position="648"/>
    </location>
</feature>
<evidence type="ECO:0000259" key="3">
    <source>
        <dbReference type="Pfam" id="PF13962"/>
    </source>
</evidence>
<dbReference type="PANTHER" id="PTHR24177:SF238">
    <property type="entry name" value="PGG DOMAIN-CONTAINING PROTEIN"/>
    <property type="match status" value="1"/>
</dbReference>
<name>A0A0Q3NM47_BRADI</name>
<evidence type="ECO:0000256" key="2">
    <source>
        <dbReference type="SAM" id="Phobius"/>
    </source>
</evidence>
<feature type="transmembrane region" description="Helical" evidence="2">
    <location>
        <begin position="72"/>
        <end position="96"/>
    </location>
</feature>
<dbReference type="GO" id="GO:0016020">
    <property type="term" value="C:membrane"/>
    <property type="evidence" value="ECO:0000318"/>
    <property type="project" value="GO_Central"/>
</dbReference>
<feature type="transmembrane region" description="Helical" evidence="2">
    <location>
        <begin position="40"/>
        <end position="60"/>
    </location>
</feature>
<dbReference type="Proteomes" id="UP000008810">
    <property type="component" value="Chromosome 1"/>
</dbReference>
<protein>
    <recommendedName>
        <fullName evidence="3">PGG domain-containing protein</fullName>
    </recommendedName>
</protein>
<dbReference type="Gramene" id="KQK18558">
    <property type="protein sequence ID" value="KQK18558"/>
    <property type="gene ID" value="BRADI_1g43341v3"/>
</dbReference>
<evidence type="ECO:0000313" key="5">
    <source>
        <dbReference type="EnsemblPlants" id="KQK18558"/>
    </source>
</evidence>
<feature type="transmembrane region" description="Helical" evidence="2">
    <location>
        <begin position="941"/>
        <end position="964"/>
    </location>
</feature>
<feature type="domain" description="PGG" evidence="3">
    <location>
        <begin position="717"/>
        <end position="829"/>
    </location>
</feature>
<dbReference type="AlphaFoldDB" id="A0A0Q3NM47"/>
<evidence type="ECO:0000256" key="1">
    <source>
        <dbReference type="SAM" id="MobiDB-lite"/>
    </source>
</evidence>
<feature type="transmembrane region" description="Helical" evidence="2">
    <location>
        <begin position="660"/>
        <end position="682"/>
    </location>
</feature>
<feature type="transmembrane region" description="Helical" evidence="2">
    <location>
        <begin position="1006"/>
        <end position="1028"/>
    </location>
</feature>
<dbReference type="InterPro" id="IPR026961">
    <property type="entry name" value="PGG_dom"/>
</dbReference>
<feature type="region of interest" description="Disordered" evidence="1">
    <location>
        <begin position="1035"/>
        <end position="1060"/>
    </location>
</feature>
<feature type="transmembrane region" description="Helical" evidence="2">
    <location>
        <begin position="12"/>
        <end position="31"/>
    </location>
</feature>
<keyword evidence="6" id="KW-1185">Reference proteome</keyword>
<keyword evidence="2" id="KW-0812">Transmembrane</keyword>
<proteinExistence type="predicted"/>
<dbReference type="EMBL" id="CM000880">
    <property type="protein sequence ID" value="KQK18558.2"/>
    <property type="molecule type" value="Genomic_DNA"/>
</dbReference>
<reference evidence="4 5" key="1">
    <citation type="journal article" date="2010" name="Nature">
        <title>Genome sequencing and analysis of the model grass Brachypodium distachyon.</title>
        <authorList>
            <consortium name="International Brachypodium Initiative"/>
        </authorList>
    </citation>
    <scope>NUCLEOTIDE SEQUENCE [LARGE SCALE GENOMIC DNA]</scope>
    <source>
        <strain evidence="4 5">Bd21</strain>
    </source>
</reference>
<feature type="transmembrane region" description="Helical" evidence="2">
    <location>
        <begin position="774"/>
        <end position="794"/>
    </location>
</feature>
<feature type="transmembrane region" description="Helical" evidence="2">
    <location>
        <begin position="197"/>
        <end position="217"/>
    </location>
</feature>
<feature type="transmembrane region" description="Helical" evidence="2">
    <location>
        <begin position="806"/>
        <end position="828"/>
    </location>
</feature>
<organism evidence="4">
    <name type="scientific">Brachypodium distachyon</name>
    <name type="common">Purple false brome</name>
    <name type="synonym">Trachynia distachya</name>
    <dbReference type="NCBI Taxonomy" id="15368"/>
    <lineage>
        <taxon>Eukaryota</taxon>
        <taxon>Viridiplantae</taxon>
        <taxon>Streptophyta</taxon>
        <taxon>Embryophyta</taxon>
        <taxon>Tracheophyta</taxon>
        <taxon>Spermatophyta</taxon>
        <taxon>Magnoliopsida</taxon>
        <taxon>Liliopsida</taxon>
        <taxon>Poales</taxon>
        <taxon>Poaceae</taxon>
        <taxon>BOP clade</taxon>
        <taxon>Pooideae</taxon>
        <taxon>Stipodae</taxon>
        <taxon>Brachypodieae</taxon>
        <taxon>Brachypodium</taxon>
    </lineage>
</organism>